<dbReference type="InterPro" id="IPR044060">
    <property type="entry name" value="Bacterial_rp_domain"/>
</dbReference>
<feature type="signal peptide" evidence="1">
    <location>
        <begin position="1"/>
        <end position="22"/>
    </location>
</feature>
<evidence type="ECO:0000259" key="2">
    <source>
        <dbReference type="Pfam" id="PF13229"/>
    </source>
</evidence>
<feature type="domain" description="Bacterial repeat" evidence="3">
    <location>
        <begin position="1022"/>
        <end position="1087"/>
    </location>
</feature>
<accession>A0A975BIW6</accession>
<dbReference type="GO" id="GO:0016829">
    <property type="term" value="F:lyase activity"/>
    <property type="evidence" value="ECO:0007669"/>
    <property type="project" value="UniProtKB-KW"/>
</dbReference>
<evidence type="ECO:0000256" key="1">
    <source>
        <dbReference type="SAM" id="SignalP"/>
    </source>
</evidence>
<keyword evidence="4" id="KW-0456">Lyase</keyword>
<sequence>MKRVIFFSVVFIFAVLTSICMAETIHVDHSGGGDYTSIQEAIDAAISDSDVILVAQGIYDENIVINGKTVNLSGGYESAGWTRDIKAHKTVIDGGGRSTVVRIQNSSTMIEGFTIQNGQAENEGGGGLDSSEGSFLEIKDCIIENNNAIGENEWGGGGILMGDGKILNCIVRNNHSPGGASGIRAGDGDILIQNTLIADNTGQAAFHCNDSTGKIINCTITGNTGGGFGLFQSQVSVLNCIEWNNSRNNWGNLESITYSLIEGGNAATGNISQNPLFADPETGNYYLQTGSPCIDAGNPSAEYNDTDGTRNDMGAYGGSGGESYAYEDGPPSVENVLITPAFAFPGSTVVITADVQDAVSNVSSVKADIERPDEAVIASINLYDDGSHNDGTAGDGIYGNSWTTPSGEYDYYIDITASDNRSHIATYNNIGKFSTQIIYDDFETAPIDTSKWHESEQVREIANGKLRLNIQGDGQKSSMNVYLVNDDTRYYEAKVLVENGSYVSAGAMGVVGLSGYFYNDTRGPGSGQDYNEQEGDVWLDIRIVVDENGILKAKASASRSDNADNSLETEFFEEYFSSPVSVDTEYVLSVEVTSSEIIFKCNDESLKHTLTTPVYDAYTKDKRILSRVYADSGELGYVKATIDDVRISKGGEPYDDFETAMIDPAKWQALEKVTEVSDGKLCLSIRGSDEEASTTVHQAGDYTSYLEAKVLIESGSQVSAGATAISRIGGYFYNDTRGPGSGLDYNRYEGDVWVNNYIMLDENNNLKATAAAFRFDTADGSGTTDLFEQDFSTPILFDKEDILSIELSDTELIFKCNDETIIYSLTTPIYEAYGRDSRVLTSRLYADQGESGYIKAWFDDVRVTKEPIIYMFTKSILPEFGGIILASPDKASYDAGESVMLTATSAECYEFTGWSGDCLGSNPVCTLTMNSDKSVAANFAIVAYTLDITALNGTVTRTPEKTSYECGESVTLTAAPNSGYRFIRWEGNASGTETSVTIAINGNSSITAIFEQISTYTLDKSVLPVSGGTISASPDKASYEPGESVTLTVVPDECYEFGGWSGDCSGGGLVCTLTMDADKSVTAKFDIKTYSLNITAVNGTVTRTPDKTSYECGSTVTLSAIPNSNYKFDHWEGYLTGNQKSTIITISQDIRITAVFVPIYIISGHIRYPNNLGEIGGVSLIFSNGGGSATTNDSGFYRHSVKHGWAGIVTPNKGGYSFSPSYQIDLSSIEINMLFILSLHKLIS</sequence>
<reference evidence="4" key="1">
    <citation type="journal article" date="2021" name="Microb. Physiol.">
        <title>Proteogenomic Insights into the Physiology of Marine, Sulfate-Reducing, Filamentous Desulfonema limicola and Desulfonema magnum.</title>
        <authorList>
            <person name="Schnaars V."/>
            <person name="Wohlbrand L."/>
            <person name="Scheve S."/>
            <person name="Hinrichs C."/>
            <person name="Reinhardt R."/>
            <person name="Rabus R."/>
        </authorList>
    </citation>
    <scope>NUCLEOTIDE SEQUENCE</scope>
    <source>
        <strain evidence="4">4be13</strain>
    </source>
</reference>
<evidence type="ECO:0000313" key="4">
    <source>
        <dbReference type="EMBL" id="QTA86166.1"/>
    </source>
</evidence>
<evidence type="ECO:0000259" key="3">
    <source>
        <dbReference type="Pfam" id="PF18998"/>
    </source>
</evidence>
<dbReference type="SUPFAM" id="SSF51126">
    <property type="entry name" value="Pectin lyase-like"/>
    <property type="match status" value="1"/>
</dbReference>
<dbReference type="InterPro" id="IPR039448">
    <property type="entry name" value="Beta_helix"/>
</dbReference>
<name>A0A975BIW6_9BACT</name>
<evidence type="ECO:0000313" key="5">
    <source>
        <dbReference type="Proteomes" id="UP000663722"/>
    </source>
</evidence>
<dbReference type="Pfam" id="PF13229">
    <property type="entry name" value="Beta_helix"/>
    <property type="match status" value="1"/>
</dbReference>
<dbReference type="EMBL" id="CP061800">
    <property type="protein sequence ID" value="QTA86166.1"/>
    <property type="molecule type" value="Genomic_DNA"/>
</dbReference>
<feature type="chain" id="PRO_5037653381" evidence="1">
    <location>
        <begin position="23"/>
        <end position="1244"/>
    </location>
</feature>
<dbReference type="Pfam" id="PF18998">
    <property type="entry name" value="Flg_new_2"/>
    <property type="match status" value="4"/>
</dbReference>
<proteinExistence type="predicted"/>
<dbReference type="Gene3D" id="2.160.20.10">
    <property type="entry name" value="Single-stranded right-handed beta-helix, Pectin lyase-like"/>
    <property type="match status" value="1"/>
</dbReference>
<dbReference type="AlphaFoldDB" id="A0A975BIW6"/>
<dbReference type="KEGG" id="dmm:dnm_021870"/>
<keyword evidence="5" id="KW-1185">Reference proteome</keyword>
<organism evidence="4 5">
    <name type="scientific">Desulfonema magnum</name>
    <dbReference type="NCBI Taxonomy" id="45655"/>
    <lineage>
        <taxon>Bacteria</taxon>
        <taxon>Pseudomonadati</taxon>
        <taxon>Thermodesulfobacteriota</taxon>
        <taxon>Desulfobacteria</taxon>
        <taxon>Desulfobacterales</taxon>
        <taxon>Desulfococcaceae</taxon>
        <taxon>Desulfonema</taxon>
    </lineage>
</organism>
<feature type="domain" description="Bacterial repeat" evidence="3">
    <location>
        <begin position="944"/>
        <end position="1013"/>
    </location>
</feature>
<dbReference type="NCBIfam" id="NF041940">
    <property type="entry name" value="choice_anch_X"/>
    <property type="match status" value="1"/>
</dbReference>
<dbReference type="Proteomes" id="UP000663722">
    <property type="component" value="Chromosome"/>
</dbReference>
<feature type="domain" description="Bacterial repeat" evidence="3">
    <location>
        <begin position="1090"/>
        <end position="1158"/>
    </location>
</feature>
<dbReference type="InterPro" id="IPR012334">
    <property type="entry name" value="Pectin_lyas_fold"/>
</dbReference>
<keyword evidence="1" id="KW-0732">Signal</keyword>
<dbReference type="InterPro" id="IPR011050">
    <property type="entry name" value="Pectin_lyase_fold/virulence"/>
</dbReference>
<feature type="domain" description="Right handed beta helix" evidence="2">
    <location>
        <begin position="91"/>
        <end position="234"/>
    </location>
</feature>
<protein>
    <submittedName>
        <fullName evidence="4">Pectin lyase fold-containing</fullName>
    </submittedName>
</protein>
<feature type="domain" description="Bacterial repeat" evidence="3">
    <location>
        <begin position="888"/>
        <end position="941"/>
    </location>
</feature>
<gene>
    <name evidence="4" type="ORF">dnm_021870</name>
</gene>